<dbReference type="OrthoDB" id="1744683at2759"/>
<name>A0A8T0CJ98_CORYI</name>
<organism evidence="1 2">
    <name type="scientific">Corymbia citriodora subsp. variegata</name>
    <dbReference type="NCBI Taxonomy" id="360336"/>
    <lineage>
        <taxon>Eukaryota</taxon>
        <taxon>Viridiplantae</taxon>
        <taxon>Streptophyta</taxon>
        <taxon>Embryophyta</taxon>
        <taxon>Tracheophyta</taxon>
        <taxon>Spermatophyta</taxon>
        <taxon>Magnoliopsida</taxon>
        <taxon>eudicotyledons</taxon>
        <taxon>Gunneridae</taxon>
        <taxon>Pentapetalae</taxon>
        <taxon>rosids</taxon>
        <taxon>malvids</taxon>
        <taxon>Myrtales</taxon>
        <taxon>Myrtaceae</taxon>
        <taxon>Myrtoideae</taxon>
        <taxon>Eucalypteae</taxon>
        <taxon>Corymbia</taxon>
    </lineage>
</organism>
<reference evidence="1" key="1">
    <citation type="submission" date="2020-05" db="EMBL/GenBank/DDBJ databases">
        <title>WGS assembly of Corymbia citriodora subspecies variegata.</title>
        <authorList>
            <person name="Barry K."/>
            <person name="Hundley H."/>
            <person name="Shu S."/>
            <person name="Jenkins J."/>
            <person name="Grimwood J."/>
            <person name="Baten A."/>
        </authorList>
    </citation>
    <scope>NUCLEOTIDE SEQUENCE</scope>
    <source>
        <strain evidence="1">CV2-018</strain>
    </source>
</reference>
<dbReference type="Proteomes" id="UP000806378">
    <property type="component" value="Unassembled WGS sequence"/>
</dbReference>
<protein>
    <recommendedName>
        <fullName evidence="3">Reverse transcriptase zinc-binding domain-containing protein</fullName>
    </recommendedName>
</protein>
<proteinExistence type="predicted"/>
<comment type="caution">
    <text evidence="1">The sequence shown here is derived from an EMBL/GenBank/DDBJ whole genome shotgun (WGS) entry which is preliminary data.</text>
</comment>
<gene>
    <name evidence="1" type="ORF">BT93_L2706</name>
</gene>
<evidence type="ECO:0000313" key="2">
    <source>
        <dbReference type="Proteomes" id="UP000806378"/>
    </source>
</evidence>
<evidence type="ECO:0008006" key="3">
    <source>
        <dbReference type="Google" id="ProtNLM"/>
    </source>
</evidence>
<dbReference type="EMBL" id="MU090568">
    <property type="protein sequence ID" value="KAF7847707.1"/>
    <property type="molecule type" value="Genomic_DNA"/>
</dbReference>
<dbReference type="Gramene" id="rna-gnl|WGS:JABURB|Cocit.L2706.1">
    <property type="protein sequence ID" value="cds-KAF7847707.1"/>
    <property type="gene ID" value="gene-BT93_L2706"/>
</dbReference>
<dbReference type="AlphaFoldDB" id="A0A8T0CJ98"/>
<accession>A0A8T0CJ98</accession>
<keyword evidence="2" id="KW-1185">Reference proteome</keyword>
<sequence>MIPEPTCVLCGQATKTTEHLFMLCEWIKQIWADPKLNIDITPLNIAQMDKWVCAFLTSKNTMELKSFFGGAIWQIWKGCNALVFQNRKPNPRAILEDASFITQLFVRWNQQ</sequence>
<evidence type="ECO:0000313" key="1">
    <source>
        <dbReference type="EMBL" id="KAF7847707.1"/>
    </source>
</evidence>